<dbReference type="EMBL" id="KX284716">
    <property type="protein sequence ID" value="AOM65867.1"/>
    <property type="molecule type" value="Genomic_DNA"/>
</dbReference>
<dbReference type="SUPFAM" id="SSF55282">
    <property type="entry name" value="RL5-like"/>
    <property type="match status" value="1"/>
</dbReference>
<dbReference type="PROSITE" id="PS00358">
    <property type="entry name" value="RIBOSOMAL_L5"/>
    <property type="match status" value="1"/>
</dbReference>
<evidence type="ECO:0000256" key="4">
    <source>
        <dbReference type="ARBA" id="ARBA00035210"/>
    </source>
</evidence>
<feature type="domain" description="Large ribosomal subunit protein uL5 N-terminal" evidence="7">
    <location>
        <begin position="25"/>
        <end position="81"/>
    </location>
</feature>
<evidence type="ECO:0000256" key="3">
    <source>
        <dbReference type="ARBA" id="ARBA00023274"/>
    </source>
</evidence>
<evidence type="ECO:0000313" key="9">
    <source>
        <dbReference type="EMBL" id="AOM65867.1"/>
    </source>
</evidence>
<dbReference type="AlphaFoldDB" id="A0A1C9CBW8"/>
<name>A0A1C9CBW8_9FLOR</name>
<dbReference type="Pfam" id="PF00281">
    <property type="entry name" value="Ribosomal_L5"/>
    <property type="match status" value="1"/>
</dbReference>
<evidence type="ECO:0000256" key="1">
    <source>
        <dbReference type="ARBA" id="ARBA00008553"/>
    </source>
</evidence>
<dbReference type="InterPro" id="IPR022803">
    <property type="entry name" value="Ribosomal_uL5_dom_sf"/>
</dbReference>
<dbReference type="InterPro" id="IPR002132">
    <property type="entry name" value="Ribosomal_uL5"/>
</dbReference>
<dbReference type="GO" id="GO:0005840">
    <property type="term" value="C:ribosome"/>
    <property type="evidence" value="ECO:0007669"/>
    <property type="project" value="UniProtKB-KW"/>
</dbReference>
<dbReference type="PANTHER" id="PTHR11994">
    <property type="entry name" value="60S RIBOSOMAL PROTEIN L11-RELATED"/>
    <property type="match status" value="1"/>
</dbReference>
<proteinExistence type="inferred from homology"/>
<dbReference type="GO" id="GO:1990904">
    <property type="term" value="C:ribonucleoprotein complex"/>
    <property type="evidence" value="ECO:0007669"/>
    <property type="project" value="UniProtKB-KW"/>
</dbReference>
<dbReference type="FunFam" id="3.30.1440.10:FF:000001">
    <property type="entry name" value="50S ribosomal protein L5"/>
    <property type="match status" value="1"/>
</dbReference>
<dbReference type="Gene3D" id="3.30.1440.10">
    <property type="match status" value="1"/>
</dbReference>
<dbReference type="InterPro" id="IPR031309">
    <property type="entry name" value="Ribosomal_uL5_C"/>
</dbReference>
<evidence type="ECO:0000256" key="2">
    <source>
        <dbReference type="ARBA" id="ARBA00022980"/>
    </source>
</evidence>
<evidence type="ECO:0000256" key="6">
    <source>
        <dbReference type="RuleBase" id="RU003930"/>
    </source>
</evidence>
<evidence type="ECO:0000259" key="7">
    <source>
        <dbReference type="Pfam" id="PF00281"/>
    </source>
</evidence>
<keyword evidence="2 6" id="KW-0689">Ribosomal protein</keyword>
<evidence type="ECO:0000256" key="5">
    <source>
        <dbReference type="ARBA" id="ARBA00035391"/>
    </source>
</evidence>
<dbReference type="GeneID" id="29073104"/>
<keyword evidence="3 6" id="KW-0687">Ribonucleoprotein</keyword>
<organism evidence="9">
    <name type="scientific">Apophlaea sinclairii</name>
    <dbReference type="NCBI Taxonomy" id="212746"/>
    <lineage>
        <taxon>Eukaryota</taxon>
        <taxon>Rhodophyta</taxon>
        <taxon>Florideophyceae</taxon>
        <taxon>Hildenbrandiophycidae</taxon>
        <taxon>Hildenbrandiales</taxon>
        <taxon>Hildenbrandiaceae</taxon>
        <taxon>Apophlaea</taxon>
    </lineage>
</organism>
<dbReference type="GO" id="GO:0006412">
    <property type="term" value="P:translation"/>
    <property type="evidence" value="ECO:0007669"/>
    <property type="project" value="InterPro"/>
</dbReference>
<dbReference type="RefSeq" id="YP_009296727.1">
    <property type="nucleotide sequence ID" value="NC_031172.1"/>
</dbReference>
<dbReference type="GO" id="GO:0003735">
    <property type="term" value="F:structural constituent of ribosome"/>
    <property type="evidence" value="ECO:0007669"/>
    <property type="project" value="InterPro"/>
</dbReference>
<dbReference type="Pfam" id="PF00673">
    <property type="entry name" value="Ribosomal_L5_C"/>
    <property type="match status" value="1"/>
</dbReference>
<feature type="domain" description="Large ribosomal subunit protein uL5 C-terminal" evidence="8">
    <location>
        <begin position="86"/>
        <end position="178"/>
    </location>
</feature>
<sequence length="180" mass="20679">MIENIKQLYNLKVRKKLQQRFQYKNLHEIPKLIKITLNRGLGNDGSNNKLLHHNIKELAIISGQKPIITRAKNSIAGFKLREKAIVGLTLNLRKDRMYTFLEKLIHLTLPNIRDFRGVNKQSFDGHGNYNLGIKEQLIFPEITYKSINKIQGLNVGLVTTAKTDEEGFTLLKEIGIPFCK</sequence>
<dbReference type="InterPro" id="IPR020930">
    <property type="entry name" value="Ribosomal_uL5_bac-type"/>
</dbReference>
<keyword evidence="9" id="KW-0934">Plastid</keyword>
<evidence type="ECO:0000259" key="8">
    <source>
        <dbReference type="Pfam" id="PF00673"/>
    </source>
</evidence>
<dbReference type="InterPro" id="IPR031310">
    <property type="entry name" value="Ribosomal_uL5_N"/>
</dbReference>
<dbReference type="InterPro" id="IPR020929">
    <property type="entry name" value="Ribosomal_uL5_CS"/>
</dbReference>
<dbReference type="HAMAP" id="MF_01333_B">
    <property type="entry name" value="Ribosomal_uL5_B"/>
    <property type="match status" value="1"/>
</dbReference>
<dbReference type="PIRSF" id="PIRSF002161">
    <property type="entry name" value="Ribosomal_L5"/>
    <property type="match status" value="1"/>
</dbReference>
<geneLocation type="plastid" evidence="9"/>
<reference evidence="9" key="1">
    <citation type="journal article" date="2016" name="BMC Biol.">
        <title>Parallel evolution of highly conserved plastid genome architecture in red seaweeds and seed plants.</title>
        <authorList>
            <person name="Lee J."/>
            <person name="Cho C.H."/>
            <person name="Park S.I."/>
            <person name="Choi J.W."/>
            <person name="Song H.S."/>
            <person name="West J.A."/>
            <person name="Bhattacharya D."/>
            <person name="Yoon H.S."/>
        </authorList>
    </citation>
    <scope>NUCLEOTIDE SEQUENCE</scope>
</reference>
<gene>
    <name evidence="9" type="primary">rpl5</name>
    <name evidence="9" type="ORF">Apop_177</name>
</gene>
<protein>
    <recommendedName>
        <fullName evidence="4">Large ribosomal subunit protein uL5c</fullName>
    </recommendedName>
    <alternativeName>
        <fullName evidence="5">50S ribosomal protein L5, chloroplastic</fullName>
    </alternativeName>
</protein>
<accession>A0A1C9CBW8</accession>
<comment type="similarity">
    <text evidence="1 6">Belongs to the universal ribosomal protein uL5 family.</text>
</comment>
<dbReference type="NCBIfam" id="NF000585">
    <property type="entry name" value="PRK00010.1"/>
    <property type="match status" value="1"/>
</dbReference>